<keyword evidence="7" id="KW-0406">Ion transport</keyword>
<keyword evidence="9 11" id="KW-0472">Membrane</keyword>
<evidence type="ECO:0000256" key="4">
    <source>
        <dbReference type="ARBA" id="ARBA00022496"/>
    </source>
</evidence>
<dbReference type="InterPro" id="IPR000531">
    <property type="entry name" value="Beta-barrel_TonB"/>
</dbReference>
<evidence type="ECO:0000313" key="16">
    <source>
        <dbReference type="Proteomes" id="UP000197153"/>
    </source>
</evidence>
<dbReference type="Pfam" id="PF00593">
    <property type="entry name" value="TonB_dep_Rec_b-barrel"/>
    <property type="match status" value="1"/>
</dbReference>
<reference evidence="15 16" key="1">
    <citation type="submission" date="2017-06" db="EMBL/GenBank/DDBJ databases">
        <title>Complete genome sequence of Nitrospirillum amazonense strain CBAmC, an endophytic nitrogen-fixing and plant growth-promoting bacterium, isolated from sugarcane.</title>
        <authorList>
            <person name="Schwab S."/>
            <person name="dos Santos Teixeira K.R."/>
            <person name="Simoes Araujo J.L."/>
            <person name="Soares Vidal M."/>
            <person name="Borges de Freitas H.R."/>
            <person name="Rivello Crivelaro A.L."/>
            <person name="Bueno de Camargo Nunes A."/>
            <person name="dos Santos C.M."/>
            <person name="Palmeira da Silva Rosa D."/>
            <person name="da Silva Padilha D."/>
            <person name="da Silva E."/>
            <person name="Araujo Terra L."/>
            <person name="Soares Mendes V."/>
            <person name="Farinelli L."/>
            <person name="Magalhaes Cruz L."/>
            <person name="Baldani J.I."/>
        </authorList>
    </citation>
    <scope>NUCLEOTIDE SEQUENCE [LARGE SCALE GENOMIC DNA]</scope>
    <source>
        <strain evidence="15 16">CBAmC</strain>
    </source>
</reference>
<keyword evidence="3 11" id="KW-1134">Transmembrane beta strand</keyword>
<evidence type="ECO:0000256" key="3">
    <source>
        <dbReference type="ARBA" id="ARBA00022452"/>
    </source>
</evidence>
<evidence type="ECO:0000256" key="10">
    <source>
        <dbReference type="ARBA" id="ARBA00023237"/>
    </source>
</evidence>
<dbReference type="InterPro" id="IPR039426">
    <property type="entry name" value="TonB-dep_rcpt-like"/>
</dbReference>
<feature type="domain" description="TonB-dependent receptor-like beta-barrel" evidence="13">
    <location>
        <begin position="270"/>
        <end position="723"/>
    </location>
</feature>
<dbReference type="EMBL" id="CP022112">
    <property type="protein sequence ID" value="ASG23864.1"/>
    <property type="molecule type" value="Genomic_DNA"/>
</dbReference>
<keyword evidence="4" id="KW-0410">Iron transport</keyword>
<dbReference type="AlphaFoldDB" id="A0A248K0A6"/>
<accession>A0A248K0A6</accession>
<dbReference type="SUPFAM" id="SSF56935">
    <property type="entry name" value="Porins"/>
    <property type="match status" value="1"/>
</dbReference>
<evidence type="ECO:0000256" key="1">
    <source>
        <dbReference type="ARBA" id="ARBA00004571"/>
    </source>
</evidence>
<evidence type="ECO:0000256" key="9">
    <source>
        <dbReference type="ARBA" id="ARBA00023136"/>
    </source>
</evidence>
<comment type="subcellular location">
    <subcellularLocation>
        <location evidence="1 11">Cell outer membrane</location>
        <topology evidence="1 11">Multi-pass membrane protein</topology>
    </subcellularLocation>
</comment>
<protein>
    <submittedName>
        <fullName evidence="15">TonB-dependent receptor</fullName>
    </submittedName>
</protein>
<name>A0A248K0A6_9PROT</name>
<proteinExistence type="inferred from homology"/>
<evidence type="ECO:0000256" key="11">
    <source>
        <dbReference type="PROSITE-ProRule" id="PRU01360"/>
    </source>
</evidence>
<evidence type="ECO:0000256" key="8">
    <source>
        <dbReference type="ARBA" id="ARBA00023077"/>
    </source>
</evidence>
<evidence type="ECO:0000256" key="2">
    <source>
        <dbReference type="ARBA" id="ARBA00022448"/>
    </source>
</evidence>
<dbReference type="InterPro" id="IPR012910">
    <property type="entry name" value="Plug_dom"/>
</dbReference>
<dbReference type="Gene3D" id="2.40.170.20">
    <property type="entry name" value="TonB-dependent receptor, beta-barrel domain"/>
    <property type="match status" value="1"/>
</dbReference>
<keyword evidence="2 11" id="KW-0813">Transport</keyword>
<keyword evidence="10 11" id="KW-0998">Cell outer membrane</keyword>
<evidence type="ECO:0000259" key="14">
    <source>
        <dbReference type="Pfam" id="PF07715"/>
    </source>
</evidence>
<dbReference type="PANTHER" id="PTHR32552">
    <property type="entry name" value="FERRICHROME IRON RECEPTOR-RELATED"/>
    <property type="match status" value="1"/>
</dbReference>
<evidence type="ECO:0000259" key="13">
    <source>
        <dbReference type="Pfam" id="PF00593"/>
    </source>
</evidence>
<keyword evidence="6" id="KW-0408">Iron</keyword>
<keyword evidence="15" id="KW-0675">Receptor</keyword>
<organism evidence="15 16">
    <name type="scientific">Nitrospirillum viridazoti CBAmc</name>
    <dbReference type="NCBI Taxonomy" id="1441467"/>
    <lineage>
        <taxon>Bacteria</taxon>
        <taxon>Pseudomonadati</taxon>
        <taxon>Pseudomonadota</taxon>
        <taxon>Alphaproteobacteria</taxon>
        <taxon>Rhodospirillales</taxon>
        <taxon>Azospirillaceae</taxon>
        <taxon>Nitrospirillum</taxon>
        <taxon>Nitrospirillum viridazoti</taxon>
    </lineage>
</organism>
<dbReference type="InterPro" id="IPR036942">
    <property type="entry name" value="Beta-barrel_TonB_sf"/>
</dbReference>
<gene>
    <name evidence="15" type="ORF">Y958_23155</name>
</gene>
<evidence type="ECO:0000313" key="15">
    <source>
        <dbReference type="EMBL" id="ASG23864.1"/>
    </source>
</evidence>
<keyword evidence="16" id="KW-1185">Reference proteome</keyword>
<dbReference type="PANTHER" id="PTHR32552:SF81">
    <property type="entry name" value="TONB-DEPENDENT OUTER MEMBRANE RECEPTOR"/>
    <property type="match status" value="1"/>
</dbReference>
<dbReference type="Proteomes" id="UP000197153">
    <property type="component" value="Chromosome 3"/>
</dbReference>
<evidence type="ECO:0000256" key="7">
    <source>
        <dbReference type="ARBA" id="ARBA00023065"/>
    </source>
</evidence>
<feature type="domain" description="TonB-dependent receptor plug" evidence="14">
    <location>
        <begin position="69"/>
        <end position="177"/>
    </location>
</feature>
<comment type="similarity">
    <text evidence="11 12">Belongs to the TonB-dependent receptor family.</text>
</comment>
<dbReference type="Pfam" id="PF07715">
    <property type="entry name" value="Plug"/>
    <property type="match status" value="1"/>
</dbReference>
<dbReference type="GO" id="GO:0009279">
    <property type="term" value="C:cell outer membrane"/>
    <property type="evidence" value="ECO:0007669"/>
    <property type="project" value="UniProtKB-SubCell"/>
</dbReference>
<sequence>MGEWLRMKGPRVYAAAGRLLRGQAVWGRALSGILLMGGALLGGGAVAQEQDAGGIPDIIVTAQRRAQSVQDVGLSVSVLSAGDLATHHVTSVNDLQNMTPGLEVTNAFGGGQPQFRIRGVGFNDYASNNTPTVGVYVDEVAYPLPIMTQGLVYDVDRVEVLRGPQGVLYGRNTTGGAINILTANPTDSASAGITADYGSYDAAKVEAYVSGPVSDTVKVRLSAMTQQGGAWQTNRLTGQDLGNANRTAVRAKIDWAATPDTDVRLNLHYGRDLSDGTGGYLFNPAVQPGVGTLPADTDPSKTGWGLSPAFAKVIGADPNAKPFRNNTSGGADLTVLHRFEDVTLTSITAWEALNRKEFNDWDATAYRDADEYFNSRAQDVSQEVRLASSGAGRLQWVGGLYYSHETLREAFLSDFTDIYGFIANTRYAQTAESISGFGQADYAVTDRLKLVLGLREEHEDRTLRTFSTITIPDTGIGVSADKVPTGFTQTTGKAGVEVKVTDEALLYANVSRGVKSGGFTAYNTLALGGLAPFRPEVLWAYEAGVKSDLANHTLRLNASAYYYDYHNQQVQSVIIDPTFAAIGKIVNAPRSEIYGAELQADWAPRPGLLITQALGLSHGEFKEFNAVDTAASLATCYPCRPVYTNQAGEDLGFPRITYNGGVSYDWALPGHTLKTEADYSYRSSERSLLGSRYNVAGYWLVNAAVTLAPDQGPWTATVYGQNILDRRYDLLRNFFTNADIAIPGRPATWGIRLGYQY</sequence>
<dbReference type="CDD" id="cd01347">
    <property type="entry name" value="ligand_gated_channel"/>
    <property type="match status" value="1"/>
</dbReference>
<evidence type="ECO:0000256" key="5">
    <source>
        <dbReference type="ARBA" id="ARBA00022692"/>
    </source>
</evidence>
<keyword evidence="5 11" id="KW-0812">Transmembrane</keyword>
<dbReference type="GO" id="GO:0006826">
    <property type="term" value="P:iron ion transport"/>
    <property type="evidence" value="ECO:0007669"/>
    <property type="project" value="UniProtKB-KW"/>
</dbReference>
<evidence type="ECO:0000256" key="6">
    <source>
        <dbReference type="ARBA" id="ARBA00023004"/>
    </source>
</evidence>
<dbReference type="KEGG" id="nao:Y958_23155"/>
<keyword evidence="8 12" id="KW-0798">TonB box</keyword>
<dbReference type="PROSITE" id="PS52016">
    <property type="entry name" value="TONB_DEPENDENT_REC_3"/>
    <property type="match status" value="1"/>
</dbReference>
<evidence type="ECO:0000256" key="12">
    <source>
        <dbReference type="RuleBase" id="RU003357"/>
    </source>
</evidence>